<proteinExistence type="inferred from homology"/>
<dbReference type="GO" id="GO:0006508">
    <property type="term" value="P:proteolysis"/>
    <property type="evidence" value="ECO:0007669"/>
    <property type="project" value="UniProtKB-KW"/>
</dbReference>
<name>A0ABV2JMH8_9STRE</name>
<dbReference type="InterPro" id="IPR001940">
    <property type="entry name" value="Peptidase_S1C"/>
</dbReference>
<evidence type="ECO:0000256" key="2">
    <source>
        <dbReference type="ARBA" id="ARBA00022670"/>
    </source>
</evidence>
<feature type="transmembrane region" description="Helical" evidence="5">
    <location>
        <begin position="7"/>
        <end position="28"/>
    </location>
</feature>
<evidence type="ECO:0000313" key="8">
    <source>
        <dbReference type="Proteomes" id="UP001549055"/>
    </source>
</evidence>
<feature type="domain" description="PDZ" evidence="6">
    <location>
        <begin position="288"/>
        <end position="375"/>
    </location>
</feature>
<protein>
    <submittedName>
        <fullName evidence="7">Serine protease Do</fullName>
        <ecNumber evidence="7">3.4.21.107</ecNumber>
    </submittedName>
</protein>
<dbReference type="SMART" id="SM00228">
    <property type="entry name" value="PDZ"/>
    <property type="match status" value="1"/>
</dbReference>
<dbReference type="Gene3D" id="2.40.10.10">
    <property type="entry name" value="Trypsin-like serine proteases"/>
    <property type="match status" value="2"/>
</dbReference>
<keyword evidence="3 7" id="KW-0378">Hydrolase</keyword>
<keyword evidence="8" id="KW-1185">Reference proteome</keyword>
<evidence type="ECO:0000256" key="4">
    <source>
        <dbReference type="ARBA" id="ARBA00022825"/>
    </source>
</evidence>
<dbReference type="Gene3D" id="2.30.42.10">
    <property type="match status" value="1"/>
</dbReference>
<evidence type="ECO:0000313" key="7">
    <source>
        <dbReference type="EMBL" id="MET3645115.1"/>
    </source>
</evidence>
<reference evidence="7 8" key="1">
    <citation type="submission" date="2024-06" db="EMBL/GenBank/DDBJ databases">
        <title>Genomic Encyclopedia of Type Strains, Phase IV (KMG-IV): sequencing the most valuable type-strain genomes for metagenomic binning, comparative biology and taxonomic classification.</title>
        <authorList>
            <person name="Goeker M."/>
        </authorList>
    </citation>
    <scope>NUCLEOTIDE SEQUENCE [LARGE SCALE GENOMIC DNA]</scope>
    <source>
        <strain evidence="7 8">DSM 15349</strain>
    </source>
</reference>
<comment type="similarity">
    <text evidence="1">Belongs to the peptidase S1C family.</text>
</comment>
<dbReference type="Pfam" id="PF13180">
    <property type="entry name" value="PDZ_2"/>
    <property type="match status" value="1"/>
</dbReference>
<evidence type="ECO:0000256" key="1">
    <source>
        <dbReference type="ARBA" id="ARBA00010541"/>
    </source>
</evidence>
<keyword evidence="5" id="KW-0812">Transmembrane</keyword>
<evidence type="ECO:0000256" key="3">
    <source>
        <dbReference type="ARBA" id="ARBA00022801"/>
    </source>
</evidence>
<organism evidence="7 8">
    <name type="scientific">Streptococcus gallinaceus</name>
    <dbReference type="NCBI Taxonomy" id="165758"/>
    <lineage>
        <taxon>Bacteria</taxon>
        <taxon>Bacillati</taxon>
        <taxon>Bacillota</taxon>
        <taxon>Bacilli</taxon>
        <taxon>Lactobacillales</taxon>
        <taxon>Streptococcaceae</taxon>
        <taxon>Streptococcus</taxon>
    </lineage>
</organism>
<dbReference type="SUPFAM" id="SSF50494">
    <property type="entry name" value="Trypsin-like serine proteases"/>
    <property type="match status" value="1"/>
</dbReference>
<dbReference type="PANTHER" id="PTHR43343">
    <property type="entry name" value="PEPTIDASE S12"/>
    <property type="match status" value="1"/>
</dbReference>
<dbReference type="GO" id="GO:0008233">
    <property type="term" value="F:peptidase activity"/>
    <property type="evidence" value="ECO:0007669"/>
    <property type="project" value="UniProtKB-KW"/>
</dbReference>
<gene>
    <name evidence="7" type="ORF">ABID27_001758</name>
</gene>
<dbReference type="PANTHER" id="PTHR43343:SF3">
    <property type="entry name" value="PROTEASE DO-LIKE 8, CHLOROPLASTIC"/>
    <property type="match status" value="1"/>
</dbReference>
<dbReference type="InterPro" id="IPR001478">
    <property type="entry name" value="PDZ"/>
</dbReference>
<dbReference type="InterPro" id="IPR043504">
    <property type="entry name" value="Peptidase_S1_PA_chymotrypsin"/>
</dbReference>
<keyword evidence="4" id="KW-0720">Serine protease</keyword>
<comment type="caution">
    <text evidence="7">The sequence shown here is derived from an EMBL/GenBank/DDBJ whole genome shotgun (WGS) entry which is preliminary data.</text>
</comment>
<dbReference type="RefSeq" id="WP_354281606.1">
    <property type="nucleotide sequence ID" value="NZ_JBEPMK010000006.1"/>
</dbReference>
<dbReference type="Pfam" id="PF13365">
    <property type="entry name" value="Trypsin_2"/>
    <property type="match status" value="1"/>
</dbReference>
<accession>A0ABV2JMH8</accession>
<dbReference type="SUPFAM" id="SSF50156">
    <property type="entry name" value="PDZ domain-like"/>
    <property type="match status" value="1"/>
</dbReference>
<dbReference type="InterPro" id="IPR036034">
    <property type="entry name" value="PDZ_sf"/>
</dbReference>
<keyword evidence="2 7" id="KW-0645">Protease</keyword>
<evidence type="ECO:0000259" key="6">
    <source>
        <dbReference type="SMART" id="SM00228"/>
    </source>
</evidence>
<dbReference type="EMBL" id="JBEPMK010000006">
    <property type="protein sequence ID" value="MET3645115.1"/>
    <property type="molecule type" value="Genomic_DNA"/>
</dbReference>
<evidence type="ECO:0000256" key="5">
    <source>
        <dbReference type="SAM" id="Phobius"/>
    </source>
</evidence>
<dbReference type="Proteomes" id="UP001549055">
    <property type="component" value="Unassembled WGS sequence"/>
</dbReference>
<dbReference type="EC" id="3.4.21.107" evidence="7"/>
<keyword evidence="5" id="KW-0472">Membrane</keyword>
<dbReference type="InterPro" id="IPR051201">
    <property type="entry name" value="Chloro_Bact_Ser_Proteases"/>
</dbReference>
<dbReference type="InterPro" id="IPR009003">
    <property type="entry name" value="Peptidase_S1_PA"/>
</dbReference>
<sequence length="394" mass="41046">MKKYIKLAIIFVVGFLGGLAGMLVYPLLQPATTNTSTATTSKSTSVSNVTYDNQTSVTKAVKTVQDAVVSVINYQANKNNTESIFGTNNEASDELSVASEGSGVIYKKDGKYAYIVTNNHVIANAQKIDIQLASGEKISGELVGADTYSDIAVIKVTADKVSTVAKFADSDSINVGETAIAIGSPLGTTYANSVTQGIVSSLSRTVTSKSEDGQTISTNAIQTDTAINPGNSGGPLINIEGQVIGITSSKITTSSSSVSVEGMGFAIPANDAVQIINQLEKNGKVTRPALGIKMANVTDLSTSQMQTAGLSDSKVKSGVLVISTQSGLPADGKLEKYDVITKINDTAISTTSDLQSALYKHAIGDTITITYVRNGKEATVKINLTKSTEELSSN</sequence>
<keyword evidence="5" id="KW-1133">Transmembrane helix</keyword>
<dbReference type="PRINTS" id="PR00834">
    <property type="entry name" value="PROTEASES2C"/>
</dbReference>